<keyword evidence="2" id="KW-0418">Kinase</keyword>
<dbReference type="GO" id="GO:0000160">
    <property type="term" value="P:phosphorelay signal transduction system"/>
    <property type="evidence" value="ECO:0007669"/>
    <property type="project" value="UniProtKB-KW"/>
</dbReference>
<dbReference type="AlphaFoldDB" id="A0A8J3MTX2"/>
<feature type="domain" description="Histidine kinase/HSP90-like ATPase" evidence="4">
    <location>
        <begin position="20"/>
        <end position="110"/>
    </location>
</feature>
<dbReference type="Proteomes" id="UP000612362">
    <property type="component" value="Unassembled WGS sequence"/>
</dbReference>
<dbReference type="RefSeq" id="WP_220196861.1">
    <property type="nucleotide sequence ID" value="NZ_BNJF01000003.1"/>
</dbReference>
<evidence type="ECO:0000256" key="1">
    <source>
        <dbReference type="ARBA" id="ARBA00022679"/>
    </source>
</evidence>
<dbReference type="SUPFAM" id="SSF55874">
    <property type="entry name" value="ATPase domain of HSP90 chaperone/DNA topoisomerase II/histidine kinase"/>
    <property type="match status" value="1"/>
</dbReference>
<name>A0A8J3MTX2_9CHLR</name>
<dbReference type="PANTHER" id="PTHR24421">
    <property type="entry name" value="NITRATE/NITRITE SENSOR PROTEIN NARX-RELATED"/>
    <property type="match status" value="1"/>
</dbReference>
<dbReference type="SMART" id="SM00387">
    <property type="entry name" value="HATPase_c"/>
    <property type="match status" value="1"/>
</dbReference>
<evidence type="ECO:0000256" key="2">
    <source>
        <dbReference type="ARBA" id="ARBA00022777"/>
    </source>
</evidence>
<dbReference type="Gene3D" id="3.30.565.10">
    <property type="entry name" value="Histidine kinase-like ATPase, C-terminal domain"/>
    <property type="match status" value="1"/>
</dbReference>
<gene>
    <name evidence="5" type="ORF">KSX_57680</name>
</gene>
<dbReference type="Pfam" id="PF02518">
    <property type="entry name" value="HATPase_c"/>
    <property type="match status" value="1"/>
</dbReference>
<proteinExistence type="predicted"/>
<reference evidence="5" key="1">
    <citation type="submission" date="2020-10" db="EMBL/GenBank/DDBJ databases">
        <title>Taxonomic study of unclassified bacteria belonging to the class Ktedonobacteria.</title>
        <authorList>
            <person name="Yabe S."/>
            <person name="Wang C.M."/>
            <person name="Zheng Y."/>
            <person name="Sakai Y."/>
            <person name="Cavaletti L."/>
            <person name="Monciardini P."/>
            <person name="Donadio S."/>
        </authorList>
    </citation>
    <scope>NUCLEOTIDE SEQUENCE</scope>
    <source>
        <strain evidence="5">SOSP1-1</strain>
    </source>
</reference>
<accession>A0A8J3MTX2</accession>
<sequence length="119" mass="12824">MQTLKVMVEIPSSLPLLPAAVEVAAYRIVQEAVTNIIRRAHARTCQVRLLAAETLQIEVQDDGTGLGETHQADVGLTSMRERAEELGGSFTLKKASPSGTLLIAHLPLVENSTRTGAHR</sequence>
<dbReference type="EMBL" id="BNJF01000003">
    <property type="protein sequence ID" value="GHO47605.1"/>
    <property type="molecule type" value="Genomic_DNA"/>
</dbReference>
<dbReference type="PANTHER" id="PTHR24421:SF58">
    <property type="entry name" value="SIGNAL TRANSDUCTION HISTIDINE-PROTEIN KINASE_PHOSPHATASE UHPB"/>
    <property type="match status" value="1"/>
</dbReference>
<keyword evidence="3" id="KW-0902">Two-component regulatory system</keyword>
<evidence type="ECO:0000256" key="3">
    <source>
        <dbReference type="ARBA" id="ARBA00023012"/>
    </source>
</evidence>
<evidence type="ECO:0000259" key="4">
    <source>
        <dbReference type="SMART" id="SM00387"/>
    </source>
</evidence>
<keyword evidence="6" id="KW-1185">Reference proteome</keyword>
<dbReference type="InterPro" id="IPR036890">
    <property type="entry name" value="HATPase_C_sf"/>
</dbReference>
<evidence type="ECO:0000313" key="5">
    <source>
        <dbReference type="EMBL" id="GHO47605.1"/>
    </source>
</evidence>
<organism evidence="5 6">
    <name type="scientific">Ktedonospora formicarum</name>
    <dbReference type="NCBI Taxonomy" id="2778364"/>
    <lineage>
        <taxon>Bacteria</taxon>
        <taxon>Bacillati</taxon>
        <taxon>Chloroflexota</taxon>
        <taxon>Ktedonobacteria</taxon>
        <taxon>Ktedonobacterales</taxon>
        <taxon>Ktedonobacteraceae</taxon>
        <taxon>Ktedonospora</taxon>
    </lineage>
</organism>
<evidence type="ECO:0000313" key="6">
    <source>
        <dbReference type="Proteomes" id="UP000612362"/>
    </source>
</evidence>
<dbReference type="GO" id="GO:0016301">
    <property type="term" value="F:kinase activity"/>
    <property type="evidence" value="ECO:0007669"/>
    <property type="project" value="UniProtKB-KW"/>
</dbReference>
<protein>
    <recommendedName>
        <fullName evidence="4">Histidine kinase/HSP90-like ATPase domain-containing protein</fullName>
    </recommendedName>
</protein>
<dbReference type="InterPro" id="IPR003594">
    <property type="entry name" value="HATPase_dom"/>
</dbReference>
<dbReference type="CDD" id="cd16917">
    <property type="entry name" value="HATPase_UhpB-NarQ-NarX-like"/>
    <property type="match status" value="1"/>
</dbReference>
<comment type="caution">
    <text evidence="5">The sequence shown here is derived from an EMBL/GenBank/DDBJ whole genome shotgun (WGS) entry which is preliminary data.</text>
</comment>
<dbReference type="InterPro" id="IPR050482">
    <property type="entry name" value="Sensor_HK_TwoCompSys"/>
</dbReference>
<keyword evidence="1" id="KW-0808">Transferase</keyword>